<keyword evidence="2" id="KW-0378">Hydrolase</keyword>
<name>A0A497E5N0_UNCAE</name>
<evidence type="ECO:0000259" key="1">
    <source>
        <dbReference type="Pfam" id="PF05448"/>
    </source>
</evidence>
<dbReference type="AlphaFoldDB" id="A0A497E5N0"/>
<dbReference type="SUPFAM" id="SSF53474">
    <property type="entry name" value="alpha/beta-Hydrolases"/>
    <property type="match status" value="1"/>
</dbReference>
<dbReference type="InterPro" id="IPR008391">
    <property type="entry name" value="AXE1_dom"/>
</dbReference>
<dbReference type="Gene3D" id="3.40.50.1820">
    <property type="entry name" value="alpha/beta hydrolase"/>
    <property type="match status" value="1"/>
</dbReference>
<gene>
    <name evidence="2" type="ORF">DRJ00_02845</name>
</gene>
<evidence type="ECO:0000313" key="3">
    <source>
        <dbReference type="Proteomes" id="UP000279422"/>
    </source>
</evidence>
<reference evidence="2 3" key="1">
    <citation type="submission" date="2018-06" db="EMBL/GenBank/DDBJ databases">
        <title>Extensive metabolic versatility and redundancy in microbially diverse, dynamic hydrothermal sediments.</title>
        <authorList>
            <person name="Dombrowski N."/>
            <person name="Teske A."/>
            <person name="Baker B.J."/>
        </authorList>
    </citation>
    <scope>NUCLEOTIDE SEQUENCE [LARGE SCALE GENOMIC DNA]</scope>
    <source>
        <strain evidence="2">B47_G16</strain>
    </source>
</reference>
<evidence type="ECO:0000313" key="2">
    <source>
        <dbReference type="EMBL" id="RLE09970.1"/>
    </source>
</evidence>
<dbReference type="GO" id="GO:0016787">
    <property type="term" value="F:hydrolase activity"/>
    <property type="evidence" value="ECO:0007669"/>
    <property type="project" value="UniProtKB-KW"/>
</dbReference>
<comment type="caution">
    <text evidence="2">The sequence shown here is derived from an EMBL/GenBank/DDBJ whole genome shotgun (WGS) entry which is preliminary data.</text>
</comment>
<proteinExistence type="predicted"/>
<dbReference type="PANTHER" id="PTHR47381">
    <property type="entry name" value="ALPHA/BETA-HYDROLASES SUPERFAMILY PROTEIN"/>
    <property type="match status" value="1"/>
</dbReference>
<feature type="domain" description="Acetyl xylan esterase" evidence="1">
    <location>
        <begin position="57"/>
        <end position="211"/>
    </location>
</feature>
<protein>
    <submittedName>
        <fullName evidence="2">Alpha/beta hydrolase</fullName>
    </submittedName>
</protein>
<sequence>MSAQHSKADKEARRGQLYKLLGDLPDRKRKISVSKIDEEKRASYVLEKLLLDLNGIEPVPAYFVYPRDKKGPFPAILYNHAHGGNYVLGKDELIYGREALQKPPYAEVLTQKGYCALCIDAWCFGERRGRTESETFKQMLWMGQVLWGMMVYDSLRAIDYLVSRPDVDASRLGTMGISMGSTMAWWVAALDTRIKVCIDICCLTDFQALIESRGLDGHGIYYYVPGLLKHFTTSDINKLIVPRPHLSLAGNFDRLTPPQGLDRIDAELKKAYAKENAADAWKLVRYNTGHFETAAMRKEILSFLERWL</sequence>
<dbReference type="PANTHER" id="PTHR47381:SF3">
    <property type="entry name" value="ALPHA_BETA-HYDROLASES SUPERFAMILY PROTEIN"/>
    <property type="match status" value="1"/>
</dbReference>
<dbReference type="InterPro" id="IPR029058">
    <property type="entry name" value="AB_hydrolase_fold"/>
</dbReference>
<dbReference type="EMBL" id="QMPZ01000022">
    <property type="protein sequence ID" value="RLE09970.1"/>
    <property type="molecule type" value="Genomic_DNA"/>
</dbReference>
<dbReference type="Pfam" id="PF05448">
    <property type="entry name" value="AXE1"/>
    <property type="match status" value="1"/>
</dbReference>
<dbReference type="Proteomes" id="UP000279422">
    <property type="component" value="Unassembled WGS sequence"/>
</dbReference>
<accession>A0A497E5N0</accession>
<organism evidence="2 3">
    <name type="scientific">Aerophobetes bacterium</name>
    <dbReference type="NCBI Taxonomy" id="2030807"/>
    <lineage>
        <taxon>Bacteria</taxon>
        <taxon>Candidatus Aerophobota</taxon>
    </lineage>
</organism>